<comment type="caution">
    <text evidence="2">The sequence shown here is derived from an EMBL/GenBank/DDBJ whole genome shotgun (WGS) entry which is preliminary data.</text>
</comment>
<dbReference type="CDD" id="cd04301">
    <property type="entry name" value="NAT_SF"/>
    <property type="match status" value="1"/>
</dbReference>
<dbReference type="Gene3D" id="3.40.630.30">
    <property type="match status" value="1"/>
</dbReference>
<dbReference type="InterPro" id="IPR000182">
    <property type="entry name" value="GNAT_dom"/>
</dbReference>
<dbReference type="AlphaFoldDB" id="A0A9P9WLJ4"/>
<name>A0A9P9WLJ4_9PEZI</name>
<dbReference type="Proteomes" id="UP000829685">
    <property type="component" value="Unassembled WGS sequence"/>
</dbReference>
<evidence type="ECO:0000313" key="2">
    <source>
        <dbReference type="EMBL" id="KAI1868986.1"/>
    </source>
</evidence>
<feature type="domain" description="N-acetyltransferase" evidence="1">
    <location>
        <begin position="4"/>
        <end position="202"/>
    </location>
</feature>
<dbReference type="InterPro" id="IPR016181">
    <property type="entry name" value="Acyl_CoA_acyltransferase"/>
</dbReference>
<dbReference type="GO" id="GO:0016747">
    <property type="term" value="F:acyltransferase activity, transferring groups other than amino-acyl groups"/>
    <property type="evidence" value="ECO:0007669"/>
    <property type="project" value="InterPro"/>
</dbReference>
<dbReference type="PROSITE" id="PS51186">
    <property type="entry name" value="GNAT"/>
    <property type="match status" value="1"/>
</dbReference>
<dbReference type="PANTHER" id="PTHR42791">
    <property type="entry name" value="GNAT FAMILY ACETYLTRANSFERASE"/>
    <property type="match status" value="1"/>
</dbReference>
<dbReference type="PANTHER" id="PTHR42791:SF1">
    <property type="entry name" value="N-ACETYLTRANSFERASE DOMAIN-CONTAINING PROTEIN"/>
    <property type="match status" value="1"/>
</dbReference>
<keyword evidence="3" id="KW-1185">Reference proteome</keyword>
<accession>A0A9P9WLJ4</accession>
<proteinExistence type="predicted"/>
<evidence type="ECO:0000259" key="1">
    <source>
        <dbReference type="PROSITE" id="PS51186"/>
    </source>
</evidence>
<protein>
    <recommendedName>
        <fullName evidence="1">N-acetyltransferase domain-containing protein</fullName>
    </recommendedName>
</protein>
<reference evidence="2" key="1">
    <citation type="submission" date="2021-03" db="EMBL/GenBank/DDBJ databases">
        <title>Revisited historic fungal species revealed as producer of novel bioactive compounds through whole genome sequencing and comparative genomics.</title>
        <authorList>
            <person name="Vignolle G.A."/>
            <person name="Hochenegger N."/>
            <person name="Mach R.L."/>
            <person name="Mach-Aigner A.R."/>
            <person name="Javad Rahimi M."/>
            <person name="Salim K.A."/>
            <person name="Chan C.M."/>
            <person name="Lim L.B.L."/>
            <person name="Cai F."/>
            <person name="Druzhinina I.S."/>
            <person name="U'Ren J.M."/>
            <person name="Derntl C."/>
        </authorList>
    </citation>
    <scope>NUCLEOTIDE SEQUENCE</scope>
    <source>
        <strain evidence="2">TUCIM 5799</strain>
    </source>
</reference>
<dbReference type="Pfam" id="PF13508">
    <property type="entry name" value="Acetyltransf_7"/>
    <property type="match status" value="1"/>
</dbReference>
<evidence type="ECO:0000313" key="3">
    <source>
        <dbReference type="Proteomes" id="UP000829685"/>
    </source>
</evidence>
<organism evidence="2 3">
    <name type="scientific">Neoarthrinium moseri</name>
    <dbReference type="NCBI Taxonomy" id="1658444"/>
    <lineage>
        <taxon>Eukaryota</taxon>
        <taxon>Fungi</taxon>
        <taxon>Dikarya</taxon>
        <taxon>Ascomycota</taxon>
        <taxon>Pezizomycotina</taxon>
        <taxon>Sordariomycetes</taxon>
        <taxon>Xylariomycetidae</taxon>
        <taxon>Amphisphaeriales</taxon>
        <taxon>Apiosporaceae</taxon>
        <taxon>Neoarthrinium</taxon>
    </lineage>
</organism>
<sequence length="217" mass="24562">MRAINIVRADRDDLSALAEINRLAYADELTTKFALNEKADEKSMFEFFKARLASRFDHATSELFKATDPDTHEVVGFACWTLEKGGDEAGGPTPTGGILQQMPPYMNAEFVMATGAEIEQLREHMKKEAHYYLSAFAVKPGRQGEGIGSQLLEHCLGMADQAKLPSWLISFPRAHDLYLRHGFADVAYKDIDLNKWDRYRFRGYGIYRSCAMARQPQ</sequence>
<dbReference type="InterPro" id="IPR052523">
    <property type="entry name" value="Trichothecene_AcTrans"/>
</dbReference>
<gene>
    <name evidence="2" type="ORF">JX265_006965</name>
</gene>
<dbReference type="EMBL" id="JAFIMR010000016">
    <property type="protein sequence ID" value="KAI1868986.1"/>
    <property type="molecule type" value="Genomic_DNA"/>
</dbReference>
<dbReference type="SUPFAM" id="SSF55729">
    <property type="entry name" value="Acyl-CoA N-acyltransferases (Nat)"/>
    <property type="match status" value="1"/>
</dbReference>